<gene>
    <name evidence="2" type="ORF">LUZ62_036833</name>
</gene>
<name>A0AAV8EWN2_9POAL</name>
<dbReference type="SUPFAM" id="SSF81383">
    <property type="entry name" value="F-box domain"/>
    <property type="match status" value="1"/>
</dbReference>
<dbReference type="Proteomes" id="UP001140206">
    <property type="component" value="Chromosome 2"/>
</dbReference>
<dbReference type="InterPro" id="IPR053197">
    <property type="entry name" value="F-box_SCFL_complex_component"/>
</dbReference>
<protein>
    <submittedName>
        <fullName evidence="2">F-box family protein</fullName>
    </submittedName>
</protein>
<dbReference type="PANTHER" id="PTHR34223:SF51">
    <property type="entry name" value="OS06G0556300 PROTEIN"/>
    <property type="match status" value="1"/>
</dbReference>
<dbReference type="CDD" id="cd22160">
    <property type="entry name" value="F-box_AtFBL13-like"/>
    <property type="match status" value="1"/>
</dbReference>
<keyword evidence="3" id="KW-1185">Reference proteome</keyword>
<dbReference type="PANTHER" id="PTHR34223">
    <property type="entry name" value="OS11G0201299 PROTEIN"/>
    <property type="match status" value="1"/>
</dbReference>
<dbReference type="InterPro" id="IPR053781">
    <property type="entry name" value="F-box_AtFBL13-like"/>
</dbReference>
<dbReference type="Pfam" id="PF00646">
    <property type="entry name" value="F-box"/>
    <property type="match status" value="1"/>
</dbReference>
<dbReference type="Gene3D" id="3.80.10.10">
    <property type="entry name" value="Ribonuclease Inhibitor"/>
    <property type="match status" value="1"/>
</dbReference>
<reference evidence="2" key="1">
    <citation type="submission" date="2022-08" db="EMBL/GenBank/DDBJ databases">
        <authorList>
            <person name="Marques A."/>
        </authorList>
    </citation>
    <scope>NUCLEOTIDE SEQUENCE</scope>
    <source>
        <strain evidence="2">RhyPub2mFocal</strain>
        <tissue evidence="2">Leaves</tissue>
    </source>
</reference>
<dbReference type="AlphaFoldDB" id="A0AAV8EWN2"/>
<accession>A0AAV8EWN2</accession>
<dbReference type="InterPro" id="IPR032675">
    <property type="entry name" value="LRR_dom_sf"/>
</dbReference>
<sequence length="422" mass="47868">MATSQSPTEPTQIDHLSSLPDALLVTILSLLPTRVAARTSVLSRRFQHLWKASPVIELFINDANMRFEAMTKSVILSREPSNSLLSLRLFMSPAVSGVPRSFISTLLTHTHSLGLRHLNLVDNTNITQSIVRTVFSISSLQSLKICSPDTFSKITLPSATPLIHLRSLTIKNRVSSAQVEQLLLELCRLDHLQLHHLVHLTAATVNLSSLTVKKLEVFAFSPRFERGNCHVGLFMPSLEFLNLGKRYNGPVPYIHGDVPLLRKSIITLDCLYPGHVPAVAQLLNCISHVEELSLNFKERSAYPFCNLLEPGKEAPDFPNLKHLDVLMCFHKYNYEAVVSLLRRSPALQSLKVFYKNAEEFTLWTGKRKMNDWRSSNYRHVYFNDLHLKENNEEFMKLLNKSSTSSSRSTPKKLKVEDILKLY</sequence>
<dbReference type="EMBL" id="JAMFTS010000002">
    <property type="protein sequence ID" value="KAJ4785587.1"/>
    <property type="molecule type" value="Genomic_DNA"/>
</dbReference>
<feature type="domain" description="F-box" evidence="1">
    <location>
        <begin position="16"/>
        <end position="53"/>
    </location>
</feature>
<dbReference type="InterPro" id="IPR001810">
    <property type="entry name" value="F-box_dom"/>
</dbReference>
<evidence type="ECO:0000313" key="3">
    <source>
        <dbReference type="Proteomes" id="UP001140206"/>
    </source>
</evidence>
<proteinExistence type="predicted"/>
<dbReference type="SUPFAM" id="SSF52047">
    <property type="entry name" value="RNI-like"/>
    <property type="match status" value="1"/>
</dbReference>
<evidence type="ECO:0000313" key="2">
    <source>
        <dbReference type="EMBL" id="KAJ4785587.1"/>
    </source>
</evidence>
<evidence type="ECO:0000259" key="1">
    <source>
        <dbReference type="Pfam" id="PF00646"/>
    </source>
</evidence>
<comment type="caution">
    <text evidence="2">The sequence shown here is derived from an EMBL/GenBank/DDBJ whole genome shotgun (WGS) entry which is preliminary data.</text>
</comment>
<dbReference type="InterPro" id="IPR036047">
    <property type="entry name" value="F-box-like_dom_sf"/>
</dbReference>
<organism evidence="2 3">
    <name type="scientific">Rhynchospora pubera</name>
    <dbReference type="NCBI Taxonomy" id="906938"/>
    <lineage>
        <taxon>Eukaryota</taxon>
        <taxon>Viridiplantae</taxon>
        <taxon>Streptophyta</taxon>
        <taxon>Embryophyta</taxon>
        <taxon>Tracheophyta</taxon>
        <taxon>Spermatophyta</taxon>
        <taxon>Magnoliopsida</taxon>
        <taxon>Liliopsida</taxon>
        <taxon>Poales</taxon>
        <taxon>Cyperaceae</taxon>
        <taxon>Cyperoideae</taxon>
        <taxon>Rhynchosporeae</taxon>
        <taxon>Rhynchospora</taxon>
    </lineage>
</organism>